<comment type="similarity">
    <text evidence="2">Belongs to the glycosyl hydrolase 20 family.</text>
</comment>
<keyword evidence="5" id="KW-0326">Glycosidase</keyword>
<evidence type="ECO:0000256" key="3">
    <source>
        <dbReference type="ARBA" id="ARBA00012663"/>
    </source>
</evidence>
<organism evidence="9 10">
    <name type="scientific">Arthrobacter silviterrae</name>
    <dbReference type="NCBI Taxonomy" id="2026658"/>
    <lineage>
        <taxon>Bacteria</taxon>
        <taxon>Bacillati</taxon>
        <taxon>Actinomycetota</taxon>
        <taxon>Actinomycetes</taxon>
        <taxon>Micrococcales</taxon>
        <taxon>Micrococcaceae</taxon>
        <taxon>Arthrobacter</taxon>
    </lineage>
</organism>
<dbReference type="InterPro" id="IPR025705">
    <property type="entry name" value="Beta_hexosaminidase_sua/sub"/>
</dbReference>
<dbReference type="PANTHER" id="PTHR22600">
    <property type="entry name" value="BETA-HEXOSAMINIDASE"/>
    <property type="match status" value="1"/>
</dbReference>
<dbReference type="EC" id="3.2.1.52" evidence="3"/>
<dbReference type="EMBL" id="JAAKZI010000007">
    <property type="protein sequence ID" value="NGN83002.1"/>
    <property type="molecule type" value="Genomic_DNA"/>
</dbReference>
<comment type="catalytic activity">
    <reaction evidence="1">
        <text>Hydrolysis of terminal non-reducing N-acetyl-D-hexosamine residues in N-acetyl-beta-D-hexosaminides.</text>
        <dbReference type="EC" id="3.2.1.52"/>
    </reaction>
</comment>
<gene>
    <name evidence="9" type="ORF">G6N77_05940</name>
</gene>
<evidence type="ECO:0000256" key="6">
    <source>
        <dbReference type="SAM" id="MobiDB-lite"/>
    </source>
</evidence>
<dbReference type="Pfam" id="PF00728">
    <property type="entry name" value="Glyco_hydro_20"/>
    <property type="match status" value="1"/>
</dbReference>
<dbReference type="InterPro" id="IPR015882">
    <property type="entry name" value="HEX_bac_N"/>
</dbReference>
<dbReference type="Proteomes" id="UP000479226">
    <property type="component" value="Unassembled WGS sequence"/>
</dbReference>
<sequence>MKSPLDSRQLSGPQHSDPDFSRRSWEGTQGVHAQFVDLDGPAIQLGFSFDGDSRRAAGHNLPTRGTAVSRGMVNKLVTGVEPNTEYRVELQIRGTGLIWGIFDAEHRLHYRGLAAGGPRAERYKGQQTPGNGTEWEAVTATITTGPRTTELNAFCIMAENTGPGYCRRMDVTRIGPAAHPARAPETWSAPPPAPNGFPVTIPAVRRFEAAGGSWAPADGVTQVTVDPSCRRQLGDVAGLVAAQLAEAGLARGAVVRFGTAVPDGVHLTLGAVDTAGAARVQAHEAYSLRVAGDGVHVVAGGPAGALYAGATLVQALKGAGALPQGTVTDWTDQPWRGLQVDSGRRYYSLAWLRDHIRDLAYTKLNTLFLRVKDSEGLRIESDVLPGIVDNSPGGGHWTKAEVRELVEFARRHHVSVIPEFDVPGHSEMDTLVYSEFMFPGGAGEAAGWDYSRPQVRRLLADVLRETGETFDSPFVHVGGDEFFGQDHPSALSWIRAATGDPSATPVDAYLQLFNELAAAIRADGRGTIMWNDMINGKNKAVALDKDILIAYWAQIYESLSAEDLIADGHQLIGSSSDLYHDLWPPLNPDDVPNMTINQPLPEYQWETYLNPYVYSRGWSEPARLTPGAESGSHGQLFPIWDDAHGWAPEQLLTRTLLPRLRVHAQSAWNSPPPAATFAEFDEHLRFLGHAPFFGTG</sequence>
<dbReference type="SUPFAM" id="SSF51445">
    <property type="entry name" value="(Trans)glycosidases"/>
    <property type="match status" value="1"/>
</dbReference>
<dbReference type="Pfam" id="PF02838">
    <property type="entry name" value="Glyco_hydro_20b"/>
    <property type="match status" value="1"/>
</dbReference>
<evidence type="ECO:0000256" key="5">
    <source>
        <dbReference type="ARBA" id="ARBA00023295"/>
    </source>
</evidence>
<evidence type="ECO:0000259" key="7">
    <source>
        <dbReference type="Pfam" id="PF00728"/>
    </source>
</evidence>
<feature type="domain" description="Beta-hexosaminidase bacterial type N-terminal" evidence="8">
    <location>
        <begin position="200"/>
        <end position="330"/>
    </location>
</feature>
<evidence type="ECO:0000313" key="9">
    <source>
        <dbReference type="EMBL" id="NGN83002.1"/>
    </source>
</evidence>
<dbReference type="PRINTS" id="PR00738">
    <property type="entry name" value="GLHYDRLASE20"/>
</dbReference>
<evidence type="ECO:0000256" key="4">
    <source>
        <dbReference type="ARBA" id="ARBA00022801"/>
    </source>
</evidence>
<protein>
    <recommendedName>
        <fullName evidence="3">beta-N-acetylhexosaminidase</fullName>
        <ecNumber evidence="3">3.2.1.52</ecNumber>
    </recommendedName>
</protein>
<evidence type="ECO:0000313" key="10">
    <source>
        <dbReference type="Proteomes" id="UP000479226"/>
    </source>
</evidence>
<dbReference type="Gene3D" id="3.20.20.80">
    <property type="entry name" value="Glycosidases"/>
    <property type="match status" value="1"/>
</dbReference>
<keyword evidence="10" id="KW-1185">Reference proteome</keyword>
<feature type="domain" description="Glycoside hydrolase family 20 catalytic" evidence="7">
    <location>
        <begin position="334"/>
        <end position="669"/>
    </location>
</feature>
<dbReference type="Gene3D" id="3.30.379.10">
    <property type="entry name" value="Chitobiase/beta-hexosaminidase domain 2-like"/>
    <property type="match status" value="1"/>
</dbReference>
<evidence type="ECO:0000256" key="1">
    <source>
        <dbReference type="ARBA" id="ARBA00001231"/>
    </source>
</evidence>
<feature type="compositionally biased region" description="Polar residues" evidence="6">
    <location>
        <begin position="1"/>
        <end position="14"/>
    </location>
</feature>
<proteinExistence type="inferred from homology"/>
<evidence type="ECO:0000259" key="8">
    <source>
        <dbReference type="Pfam" id="PF02838"/>
    </source>
</evidence>
<feature type="region of interest" description="Disordered" evidence="6">
    <location>
        <begin position="1"/>
        <end position="24"/>
    </location>
</feature>
<keyword evidence="4" id="KW-0378">Hydrolase</keyword>
<dbReference type="PANTHER" id="PTHR22600:SF57">
    <property type="entry name" value="BETA-N-ACETYLHEXOSAMINIDASE"/>
    <property type="match status" value="1"/>
</dbReference>
<dbReference type="InterPro" id="IPR029018">
    <property type="entry name" value="Hex-like_dom2"/>
</dbReference>
<reference evidence="9 10" key="1">
    <citation type="submission" date="2020-02" db="EMBL/GenBank/DDBJ databases">
        <title>Genome sequence of the type strain DSM 27180 of Arthrobacter silviterrae.</title>
        <authorList>
            <person name="Gao J."/>
            <person name="Sun J."/>
        </authorList>
    </citation>
    <scope>NUCLEOTIDE SEQUENCE [LARGE SCALE GENOMIC DNA]</scope>
    <source>
        <strain evidence="9 10">DSM 27180</strain>
    </source>
</reference>
<comment type="caution">
    <text evidence="9">The sequence shown here is derived from an EMBL/GenBank/DDBJ whole genome shotgun (WGS) entry which is preliminary data.</text>
</comment>
<dbReference type="InterPro" id="IPR015883">
    <property type="entry name" value="Glyco_hydro_20_cat"/>
</dbReference>
<dbReference type="SUPFAM" id="SSF55545">
    <property type="entry name" value="beta-N-acetylhexosaminidase-like domain"/>
    <property type="match status" value="1"/>
</dbReference>
<evidence type="ECO:0000256" key="2">
    <source>
        <dbReference type="ARBA" id="ARBA00006285"/>
    </source>
</evidence>
<dbReference type="RefSeq" id="WP_165181110.1">
    <property type="nucleotide sequence ID" value="NZ_JAAKZI010000007.1"/>
</dbReference>
<accession>A0ABX0D807</accession>
<name>A0ABX0D807_9MICC</name>
<dbReference type="InterPro" id="IPR017853">
    <property type="entry name" value="GH"/>
</dbReference>